<dbReference type="SUPFAM" id="SSF56801">
    <property type="entry name" value="Acetyl-CoA synthetase-like"/>
    <property type="match status" value="1"/>
</dbReference>
<dbReference type="Gene3D" id="3.40.50.980">
    <property type="match status" value="1"/>
</dbReference>
<evidence type="ECO:0000259" key="1">
    <source>
        <dbReference type="Pfam" id="PF00501"/>
    </source>
</evidence>
<evidence type="ECO:0000313" key="3">
    <source>
        <dbReference type="Proteomes" id="UP001611415"/>
    </source>
</evidence>
<dbReference type="RefSeq" id="WP_397092704.1">
    <property type="nucleotide sequence ID" value="NZ_JBIRYO010000007.1"/>
</dbReference>
<organism evidence="2 3">
    <name type="scientific">Nocardia xishanensis</name>
    <dbReference type="NCBI Taxonomy" id="238964"/>
    <lineage>
        <taxon>Bacteria</taxon>
        <taxon>Bacillati</taxon>
        <taxon>Actinomycetota</taxon>
        <taxon>Actinomycetes</taxon>
        <taxon>Mycobacteriales</taxon>
        <taxon>Nocardiaceae</taxon>
        <taxon>Nocardia</taxon>
    </lineage>
</organism>
<evidence type="ECO:0000313" key="2">
    <source>
        <dbReference type="EMBL" id="MFI2474476.1"/>
    </source>
</evidence>
<gene>
    <name evidence="2" type="ORF">ACH49W_13960</name>
</gene>
<feature type="domain" description="AMP-dependent synthetase/ligase" evidence="1">
    <location>
        <begin position="21"/>
        <end position="87"/>
    </location>
</feature>
<dbReference type="Pfam" id="PF00501">
    <property type="entry name" value="AMP-binding"/>
    <property type="match status" value="1"/>
</dbReference>
<proteinExistence type="predicted"/>
<dbReference type="EMBL" id="JBIRYO010000007">
    <property type="protein sequence ID" value="MFI2474476.1"/>
    <property type="molecule type" value="Genomic_DNA"/>
</dbReference>
<sequence>MVSSTIPAVLRVRPDTMRAAFQANVARYADALALRTFGGEQTITWREYGARVRSIATGLAAIGIRPGGTVAPMPTNRPEFHRMGLAATSHVALSAAPDVLAEIERGVTAANGKLSPAEQIKKSVVLGEVWEPGGDCLTATGKLRRAPIASRYTDTIEAMYT</sequence>
<name>A0ABW7X047_9NOCA</name>
<comment type="caution">
    <text evidence="2">The sequence shown here is derived from an EMBL/GenBank/DDBJ whole genome shotgun (WGS) entry which is preliminary data.</text>
</comment>
<reference evidence="2 3" key="1">
    <citation type="submission" date="2024-10" db="EMBL/GenBank/DDBJ databases">
        <title>The Natural Products Discovery Center: Release of the First 8490 Sequenced Strains for Exploring Actinobacteria Biosynthetic Diversity.</title>
        <authorList>
            <person name="Kalkreuter E."/>
            <person name="Kautsar S.A."/>
            <person name="Yang D."/>
            <person name="Bader C.D."/>
            <person name="Teijaro C.N."/>
            <person name="Fluegel L."/>
            <person name="Davis C.M."/>
            <person name="Simpson J.R."/>
            <person name="Lauterbach L."/>
            <person name="Steele A.D."/>
            <person name="Gui C."/>
            <person name="Meng S."/>
            <person name="Li G."/>
            <person name="Viehrig K."/>
            <person name="Ye F."/>
            <person name="Su P."/>
            <person name="Kiefer A.F."/>
            <person name="Nichols A."/>
            <person name="Cepeda A.J."/>
            <person name="Yan W."/>
            <person name="Fan B."/>
            <person name="Jiang Y."/>
            <person name="Adhikari A."/>
            <person name="Zheng C.-J."/>
            <person name="Schuster L."/>
            <person name="Cowan T.M."/>
            <person name="Smanski M.J."/>
            <person name="Chevrette M.G."/>
            <person name="De Carvalho L.P.S."/>
            <person name="Shen B."/>
        </authorList>
    </citation>
    <scope>NUCLEOTIDE SEQUENCE [LARGE SCALE GENOMIC DNA]</scope>
    <source>
        <strain evidence="2 3">NPDC019275</strain>
    </source>
</reference>
<dbReference type="InterPro" id="IPR000873">
    <property type="entry name" value="AMP-dep_synth/lig_dom"/>
</dbReference>
<accession>A0ABW7X047</accession>
<keyword evidence="3" id="KW-1185">Reference proteome</keyword>
<dbReference type="Proteomes" id="UP001611415">
    <property type="component" value="Unassembled WGS sequence"/>
</dbReference>
<protein>
    <submittedName>
        <fullName evidence="2">AMP-binding protein</fullName>
    </submittedName>
</protein>